<dbReference type="AlphaFoldDB" id="A0A645E7B1"/>
<comment type="caution">
    <text evidence="1">The sequence shown here is derived from an EMBL/GenBank/DDBJ whole genome shotgun (WGS) entry which is preliminary data.</text>
</comment>
<evidence type="ECO:0000313" key="1">
    <source>
        <dbReference type="EMBL" id="MPM97630.1"/>
    </source>
</evidence>
<organism evidence="1">
    <name type="scientific">bioreactor metagenome</name>
    <dbReference type="NCBI Taxonomy" id="1076179"/>
    <lineage>
        <taxon>unclassified sequences</taxon>
        <taxon>metagenomes</taxon>
        <taxon>ecological metagenomes</taxon>
    </lineage>
</organism>
<protein>
    <submittedName>
        <fullName evidence="1">Uncharacterized protein</fullName>
    </submittedName>
</protein>
<proteinExistence type="predicted"/>
<accession>A0A645E7B1</accession>
<name>A0A645E7B1_9ZZZZ</name>
<dbReference type="EMBL" id="VSSQ01043878">
    <property type="protein sequence ID" value="MPM97630.1"/>
    <property type="molecule type" value="Genomic_DNA"/>
</dbReference>
<gene>
    <name evidence="1" type="ORF">SDC9_144805</name>
</gene>
<sequence length="82" mass="8568">MEIGAIAHIGEHMLLGGERRLAGPQHALAAHVRNGHGVLRAGQHGDGMAADAGQRAAAVRQLGGAVVRTPRAECRQAHRPED</sequence>
<reference evidence="1" key="1">
    <citation type="submission" date="2019-08" db="EMBL/GenBank/DDBJ databases">
        <authorList>
            <person name="Kucharzyk K."/>
            <person name="Murdoch R.W."/>
            <person name="Higgins S."/>
            <person name="Loffler F."/>
        </authorList>
    </citation>
    <scope>NUCLEOTIDE SEQUENCE</scope>
</reference>